<feature type="transmembrane region" description="Helical" evidence="7">
    <location>
        <begin position="17"/>
        <end position="37"/>
    </location>
</feature>
<dbReference type="PANTHER" id="PTHR30151:SF0">
    <property type="entry name" value="ABC TRANSPORTER PERMEASE PROTEIN MJ0413-RELATED"/>
    <property type="match status" value="1"/>
</dbReference>
<keyword evidence="10" id="KW-1185">Reference proteome</keyword>
<dbReference type="Proteomes" id="UP000598775">
    <property type="component" value="Unassembled WGS sequence"/>
</dbReference>
<dbReference type="EMBL" id="BMGP01000001">
    <property type="protein sequence ID" value="GGF11847.1"/>
    <property type="molecule type" value="Genomic_DNA"/>
</dbReference>
<organism evidence="9 10">
    <name type="scientific">Subtercola lobariae</name>
    <dbReference type="NCBI Taxonomy" id="1588641"/>
    <lineage>
        <taxon>Bacteria</taxon>
        <taxon>Bacillati</taxon>
        <taxon>Actinomycetota</taxon>
        <taxon>Actinomycetes</taxon>
        <taxon>Micrococcales</taxon>
        <taxon>Microbacteriaceae</taxon>
        <taxon>Subtercola</taxon>
    </lineage>
</organism>
<feature type="transmembrane region" description="Helical" evidence="7">
    <location>
        <begin position="196"/>
        <end position="220"/>
    </location>
</feature>
<comment type="subcellular location">
    <subcellularLocation>
        <location evidence="1 7">Cell membrane</location>
        <topology evidence="1 7">Multi-pass membrane protein</topology>
    </subcellularLocation>
</comment>
<keyword evidence="5 7" id="KW-1133">Transmembrane helix</keyword>
<feature type="transmembrane region" description="Helical" evidence="7">
    <location>
        <begin position="135"/>
        <end position="154"/>
    </location>
</feature>
<evidence type="ECO:0000256" key="6">
    <source>
        <dbReference type="ARBA" id="ARBA00023136"/>
    </source>
</evidence>
<accession>A0A917B085</accession>
<evidence type="ECO:0000256" key="3">
    <source>
        <dbReference type="ARBA" id="ARBA00022475"/>
    </source>
</evidence>
<evidence type="ECO:0000256" key="2">
    <source>
        <dbReference type="ARBA" id="ARBA00022448"/>
    </source>
</evidence>
<dbReference type="AlphaFoldDB" id="A0A917B085"/>
<evidence type="ECO:0000256" key="4">
    <source>
        <dbReference type="ARBA" id="ARBA00022692"/>
    </source>
</evidence>
<keyword evidence="6 7" id="KW-0472">Membrane</keyword>
<keyword evidence="4 7" id="KW-0812">Transmembrane</keyword>
<dbReference type="PANTHER" id="PTHR30151">
    <property type="entry name" value="ALKANE SULFONATE ABC TRANSPORTER-RELATED, MEMBRANE SUBUNIT"/>
    <property type="match status" value="1"/>
</dbReference>
<dbReference type="GO" id="GO:0005886">
    <property type="term" value="C:plasma membrane"/>
    <property type="evidence" value="ECO:0007669"/>
    <property type="project" value="UniProtKB-SubCell"/>
</dbReference>
<evidence type="ECO:0000259" key="8">
    <source>
        <dbReference type="PROSITE" id="PS50928"/>
    </source>
</evidence>
<feature type="domain" description="ABC transmembrane type-1" evidence="8">
    <location>
        <begin position="69"/>
        <end position="253"/>
    </location>
</feature>
<sequence length="269" mass="29758">MSAETLGVRRSINARRLLLPFVGLIIPVIGVTAWWILSAQKPSFYFPSLATIWDRFVHTWLLGGATAEIWPTLSSLFLGYAAATLVGITLGVVFALLPSVNRFFAPLLEFVRAVPGLALIPLFVIALGVGIETKIGLVIFGAVWPILLNTVDGIRSQDLTIRDTVFSYRLRFRDRLFRVVLPSASPQIMAGMKVSLSISVIVVIATEMVVSINGIGNFLLKAQAGFDLTGMWSGLILMGIIGYLLNVIFELVERRVLRWHRAMYEGNRR</sequence>
<keyword evidence="3" id="KW-1003">Cell membrane</keyword>
<keyword evidence="2 7" id="KW-0813">Transport</keyword>
<evidence type="ECO:0000256" key="5">
    <source>
        <dbReference type="ARBA" id="ARBA00022989"/>
    </source>
</evidence>
<comment type="similarity">
    <text evidence="7">Belongs to the binding-protein-dependent transport system permease family.</text>
</comment>
<feature type="transmembrane region" description="Helical" evidence="7">
    <location>
        <begin position="77"/>
        <end position="98"/>
    </location>
</feature>
<comment type="caution">
    <text evidence="9">The sequence shown here is derived from an EMBL/GenBank/DDBJ whole genome shotgun (WGS) entry which is preliminary data.</text>
</comment>
<protein>
    <submittedName>
        <fullName evidence="9">Nitrate ABC transporter permease</fullName>
    </submittedName>
</protein>
<name>A0A917B085_9MICO</name>
<dbReference type="Gene3D" id="1.10.3720.10">
    <property type="entry name" value="MetI-like"/>
    <property type="match status" value="1"/>
</dbReference>
<evidence type="ECO:0000313" key="9">
    <source>
        <dbReference type="EMBL" id="GGF11847.1"/>
    </source>
</evidence>
<dbReference type="SUPFAM" id="SSF161098">
    <property type="entry name" value="MetI-like"/>
    <property type="match status" value="1"/>
</dbReference>
<dbReference type="PROSITE" id="PS50928">
    <property type="entry name" value="ABC_TM1"/>
    <property type="match status" value="1"/>
</dbReference>
<dbReference type="GO" id="GO:0055085">
    <property type="term" value="P:transmembrane transport"/>
    <property type="evidence" value="ECO:0007669"/>
    <property type="project" value="InterPro"/>
</dbReference>
<evidence type="ECO:0000313" key="10">
    <source>
        <dbReference type="Proteomes" id="UP000598775"/>
    </source>
</evidence>
<dbReference type="InterPro" id="IPR000515">
    <property type="entry name" value="MetI-like"/>
</dbReference>
<feature type="transmembrane region" description="Helical" evidence="7">
    <location>
        <begin position="110"/>
        <end position="129"/>
    </location>
</feature>
<dbReference type="RefSeq" id="WP_188672354.1">
    <property type="nucleotide sequence ID" value="NZ_BMGP01000001.1"/>
</dbReference>
<gene>
    <name evidence="9" type="primary">ssuC</name>
    <name evidence="9" type="ORF">GCM10011399_02170</name>
</gene>
<proteinExistence type="inferred from homology"/>
<reference evidence="9 10" key="1">
    <citation type="journal article" date="2014" name="Int. J. Syst. Evol. Microbiol.">
        <title>Complete genome sequence of Corynebacterium casei LMG S-19264T (=DSM 44701T), isolated from a smear-ripened cheese.</title>
        <authorList>
            <consortium name="US DOE Joint Genome Institute (JGI-PGF)"/>
            <person name="Walter F."/>
            <person name="Albersmeier A."/>
            <person name="Kalinowski J."/>
            <person name="Ruckert C."/>
        </authorList>
    </citation>
    <scope>NUCLEOTIDE SEQUENCE [LARGE SCALE GENOMIC DNA]</scope>
    <source>
        <strain evidence="9 10">CGMCC 1.12976</strain>
    </source>
</reference>
<dbReference type="Pfam" id="PF00528">
    <property type="entry name" value="BPD_transp_1"/>
    <property type="match status" value="1"/>
</dbReference>
<evidence type="ECO:0000256" key="7">
    <source>
        <dbReference type="RuleBase" id="RU363032"/>
    </source>
</evidence>
<dbReference type="InterPro" id="IPR035906">
    <property type="entry name" value="MetI-like_sf"/>
</dbReference>
<feature type="transmembrane region" description="Helical" evidence="7">
    <location>
        <begin position="232"/>
        <end position="252"/>
    </location>
</feature>
<evidence type="ECO:0000256" key="1">
    <source>
        <dbReference type="ARBA" id="ARBA00004651"/>
    </source>
</evidence>